<keyword evidence="1" id="KW-0812">Transmembrane</keyword>
<reference evidence="2 3" key="1">
    <citation type="journal article" date="2024" name="G3 (Bethesda)">
        <title>Genome assembly of Hibiscus sabdariffa L. provides insights into metabolisms of medicinal natural products.</title>
        <authorList>
            <person name="Kim T."/>
        </authorList>
    </citation>
    <scope>NUCLEOTIDE SEQUENCE [LARGE SCALE GENOMIC DNA]</scope>
    <source>
        <strain evidence="2">TK-2024</strain>
        <tissue evidence="2">Old leaves</tissue>
    </source>
</reference>
<sequence>MEGESLGNKLHTKIEIKPPSQELTLPFSSVLDNPEADNQVEEKLPFFKSRYRQRASGTWLISLLVILHLMAFITTTLVNYFAGEGNVGEGVDVR</sequence>
<comment type="caution">
    <text evidence="2">The sequence shown here is derived from an EMBL/GenBank/DDBJ whole genome shotgun (WGS) entry which is preliminary data.</text>
</comment>
<organism evidence="2 3">
    <name type="scientific">Hibiscus sabdariffa</name>
    <name type="common">roselle</name>
    <dbReference type="NCBI Taxonomy" id="183260"/>
    <lineage>
        <taxon>Eukaryota</taxon>
        <taxon>Viridiplantae</taxon>
        <taxon>Streptophyta</taxon>
        <taxon>Embryophyta</taxon>
        <taxon>Tracheophyta</taxon>
        <taxon>Spermatophyta</taxon>
        <taxon>Magnoliopsida</taxon>
        <taxon>eudicotyledons</taxon>
        <taxon>Gunneridae</taxon>
        <taxon>Pentapetalae</taxon>
        <taxon>rosids</taxon>
        <taxon>malvids</taxon>
        <taxon>Malvales</taxon>
        <taxon>Malvaceae</taxon>
        <taxon>Malvoideae</taxon>
        <taxon>Hibiscus</taxon>
    </lineage>
</organism>
<evidence type="ECO:0000313" key="2">
    <source>
        <dbReference type="EMBL" id="KAK9046333.1"/>
    </source>
</evidence>
<feature type="transmembrane region" description="Helical" evidence="1">
    <location>
        <begin position="58"/>
        <end position="82"/>
    </location>
</feature>
<gene>
    <name evidence="2" type="ORF">V6N11_052225</name>
</gene>
<evidence type="ECO:0000256" key="1">
    <source>
        <dbReference type="SAM" id="Phobius"/>
    </source>
</evidence>
<proteinExistence type="predicted"/>
<keyword evidence="3" id="KW-1185">Reference proteome</keyword>
<keyword evidence="1" id="KW-1133">Transmembrane helix</keyword>
<keyword evidence="1" id="KW-0472">Membrane</keyword>
<accession>A0ABR2U9C9</accession>
<dbReference type="EMBL" id="JBBPBN010000001">
    <property type="protein sequence ID" value="KAK9046333.1"/>
    <property type="molecule type" value="Genomic_DNA"/>
</dbReference>
<evidence type="ECO:0000313" key="3">
    <source>
        <dbReference type="Proteomes" id="UP001396334"/>
    </source>
</evidence>
<dbReference type="Proteomes" id="UP001396334">
    <property type="component" value="Unassembled WGS sequence"/>
</dbReference>
<name>A0ABR2U9C9_9ROSI</name>
<protein>
    <submittedName>
        <fullName evidence="2">Uncharacterized protein</fullName>
    </submittedName>
</protein>